<dbReference type="OrthoDB" id="1417299at2"/>
<dbReference type="HOGENOM" id="CLU_1092781_0_0_10"/>
<evidence type="ECO:0000313" key="2">
    <source>
        <dbReference type="Proteomes" id="UP000004690"/>
    </source>
</evidence>
<dbReference type="AlphaFoldDB" id="I3C483"/>
<organism evidence="1 2">
    <name type="scientific">Galbibacter orientalis DSM 19592</name>
    <dbReference type="NCBI Taxonomy" id="926559"/>
    <lineage>
        <taxon>Bacteria</taxon>
        <taxon>Pseudomonadati</taxon>
        <taxon>Bacteroidota</taxon>
        <taxon>Flavobacteriia</taxon>
        <taxon>Flavobacteriales</taxon>
        <taxon>Flavobacteriaceae</taxon>
        <taxon>Galbibacter</taxon>
    </lineage>
</organism>
<name>I3C483_9FLAO</name>
<gene>
    <name evidence="1" type="ORF">JoomaDRAFT_1411</name>
</gene>
<dbReference type="Gene3D" id="2.180.10.10">
    <property type="entry name" value="RHS repeat-associated core"/>
    <property type="match status" value="1"/>
</dbReference>
<proteinExistence type="predicted"/>
<dbReference type="Proteomes" id="UP000004690">
    <property type="component" value="Unassembled WGS sequence"/>
</dbReference>
<dbReference type="PROSITE" id="PS51257">
    <property type="entry name" value="PROKAR_LIPOPROTEIN"/>
    <property type="match status" value="1"/>
</dbReference>
<accession>I3C483</accession>
<dbReference type="EMBL" id="JH651379">
    <property type="protein sequence ID" value="EIJ38426.1"/>
    <property type="molecule type" value="Genomic_DNA"/>
</dbReference>
<protein>
    <recommendedName>
        <fullName evidence="3">YD repeat-containing protein</fullName>
    </recommendedName>
</protein>
<dbReference type="eggNOG" id="ENOG502ZUPD">
    <property type="taxonomic scope" value="Bacteria"/>
</dbReference>
<reference evidence="1 2" key="1">
    <citation type="submission" date="2012-02" db="EMBL/GenBank/DDBJ databases">
        <title>Improved High-Quality Draft genome of Joostella marina DSM 19592.</title>
        <authorList>
            <consortium name="US DOE Joint Genome Institute (JGI-PGF)"/>
            <person name="Lucas S."/>
            <person name="Copeland A."/>
            <person name="Lapidus A."/>
            <person name="Bruce D."/>
            <person name="Goodwin L."/>
            <person name="Pitluck S."/>
            <person name="Peters L."/>
            <person name="Chertkov O."/>
            <person name="Ovchinnikova G."/>
            <person name="Kyrpides N."/>
            <person name="Mavromatis K."/>
            <person name="Detter J.C."/>
            <person name="Han C."/>
            <person name="Land M."/>
            <person name="Hauser L."/>
            <person name="Markowitz V."/>
            <person name="Cheng J.-F."/>
            <person name="Hugenholtz P."/>
            <person name="Woyke T."/>
            <person name="Wu D."/>
            <person name="Tindall B."/>
            <person name="Brambilla E."/>
            <person name="Klenk H.-P."/>
            <person name="Eisen J.A."/>
        </authorList>
    </citation>
    <scope>NUCLEOTIDE SEQUENCE [LARGE SCALE GENOMIC DNA]</scope>
    <source>
        <strain evidence="1 2">DSM 19592</strain>
    </source>
</reference>
<keyword evidence="2" id="KW-1185">Reference proteome</keyword>
<sequence length="249" mass="27720">MKTINTLLFLACITLATSCSKDSEEEFKETNGNDVKKKYLTSIKVIDDSNLDEGINTTFSYDADGKLNTVSDEDGSVVFKYSTSGKLETITGNDTDDNISISEFYQAPYNAFEIGQVTEYDKNGNPTKIRVYDGEDNGESIFYDGEITYDSNPNFFFYTLEAGGILEVLDRVDLNFSLVPTNQALTKAKALIPYNNPTSMIFKDASTGTVSFTSQVKYTYDEDKYPILAKTVIVNSDEISNATVNYSYK</sequence>
<evidence type="ECO:0000313" key="1">
    <source>
        <dbReference type="EMBL" id="EIJ38426.1"/>
    </source>
</evidence>
<evidence type="ECO:0008006" key="3">
    <source>
        <dbReference type="Google" id="ProtNLM"/>
    </source>
</evidence>
<dbReference type="RefSeq" id="WP_008611616.1">
    <property type="nucleotide sequence ID" value="NZ_JH651379.1"/>
</dbReference>